<dbReference type="Gene3D" id="3.40.50.2300">
    <property type="match status" value="1"/>
</dbReference>
<feature type="modified residue" description="4-aspartylphosphate" evidence="3 5">
    <location>
        <position position="56"/>
    </location>
</feature>
<dbReference type="PANTHER" id="PTHR42872">
    <property type="entry name" value="PROTEIN-GLUTAMATE METHYLESTERASE/PROTEIN-GLUTAMINE GLUTAMINASE"/>
    <property type="match status" value="1"/>
</dbReference>
<dbReference type="InterPro" id="IPR035909">
    <property type="entry name" value="CheB_C"/>
</dbReference>
<dbReference type="InterPro" id="IPR008248">
    <property type="entry name" value="CheB-like"/>
</dbReference>
<evidence type="ECO:0000259" key="8">
    <source>
        <dbReference type="PROSITE" id="PS50122"/>
    </source>
</evidence>
<comment type="similarity">
    <text evidence="3">Belongs to the CheB family.</text>
</comment>
<comment type="domain">
    <text evidence="3">Contains a C-terminal catalytic domain, and an N-terminal region which modulates catalytic activity.</text>
</comment>
<dbReference type="EC" id="3.1.1.61" evidence="3"/>
<dbReference type="RefSeq" id="WP_345718523.1">
    <property type="nucleotide sequence ID" value="NZ_BAABFP010000009.1"/>
</dbReference>
<dbReference type="Pfam" id="PF00072">
    <property type="entry name" value="Response_reg"/>
    <property type="match status" value="1"/>
</dbReference>
<dbReference type="SMART" id="SM00448">
    <property type="entry name" value="REC"/>
    <property type="match status" value="1"/>
</dbReference>
<dbReference type="SUPFAM" id="SSF52172">
    <property type="entry name" value="CheY-like"/>
    <property type="match status" value="1"/>
</dbReference>
<keyword evidence="3 5" id="KW-0597">Phosphoprotein</keyword>
<dbReference type="Pfam" id="PF01339">
    <property type="entry name" value="CheB_methylest"/>
    <property type="match status" value="1"/>
</dbReference>
<gene>
    <name evidence="3" type="primary">cheB</name>
    <name evidence="9" type="ORF">ACFQDO_15530</name>
</gene>
<comment type="PTM">
    <text evidence="3">Phosphorylated by CheA. Phosphorylation of the N-terminal regulatory domain activates the methylesterase activity.</text>
</comment>
<dbReference type="PANTHER" id="PTHR42872:SF3">
    <property type="entry name" value="PROTEIN-GLUTAMATE METHYLESTERASE_PROTEIN-GLUTAMINE GLUTAMINASE 1"/>
    <property type="match status" value="1"/>
</dbReference>
<dbReference type="HAMAP" id="MF_00099">
    <property type="entry name" value="CheB_chemtxs"/>
    <property type="match status" value="1"/>
</dbReference>
<dbReference type="PROSITE" id="PS50122">
    <property type="entry name" value="CHEB"/>
    <property type="match status" value="1"/>
</dbReference>
<feature type="domain" description="CheB-type methylesterase" evidence="8">
    <location>
        <begin position="174"/>
        <end position="368"/>
    </location>
</feature>
<comment type="catalytic activity">
    <reaction evidence="3">
        <text>L-glutaminyl-[protein] + H2O = L-glutamyl-[protein] + NH4(+)</text>
        <dbReference type="Rhea" id="RHEA:16441"/>
        <dbReference type="Rhea" id="RHEA-COMP:10207"/>
        <dbReference type="Rhea" id="RHEA-COMP:10208"/>
        <dbReference type="ChEBI" id="CHEBI:15377"/>
        <dbReference type="ChEBI" id="CHEBI:28938"/>
        <dbReference type="ChEBI" id="CHEBI:29973"/>
        <dbReference type="ChEBI" id="CHEBI:30011"/>
        <dbReference type="EC" id="3.5.1.44"/>
    </reaction>
</comment>
<dbReference type="Gene3D" id="3.40.50.180">
    <property type="entry name" value="Methylesterase CheB, C-terminal domain"/>
    <property type="match status" value="1"/>
</dbReference>
<evidence type="ECO:0000313" key="10">
    <source>
        <dbReference type="Proteomes" id="UP001596189"/>
    </source>
</evidence>
<evidence type="ECO:0000256" key="4">
    <source>
        <dbReference type="PROSITE-ProRule" id="PRU00050"/>
    </source>
</evidence>
<name>A0ABW1JIH8_9ACTN</name>
<dbReference type="CDD" id="cd16432">
    <property type="entry name" value="CheB_Rec"/>
    <property type="match status" value="1"/>
</dbReference>
<comment type="function">
    <text evidence="3">Involved in chemotaxis. Part of a chemotaxis signal transduction system that modulates chemotaxis in response to various stimuli. Catalyzes the demethylation of specific methylglutamate residues introduced into the chemoreceptors (methyl-accepting chemotaxis proteins or MCP) by CheR. Also mediates the irreversible deamidation of specific glutamine residues to glutamic acid.</text>
</comment>
<keyword evidence="3 4" id="KW-0145">Chemotaxis</keyword>
<evidence type="ECO:0000256" key="3">
    <source>
        <dbReference type="HAMAP-Rule" id="MF_00099"/>
    </source>
</evidence>
<dbReference type="InterPro" id="IPR001789">
    <property type="entry name" value="Sig_transdc_resp-reg_receiver"/>
</dbReference>
<reference evidence="10" key="1">
    <citation type="journal article" date="2019" name="Int. J. Syst. Evol. Microbiol.">
        <title>The Global Catalogue of Microorganisms (GCM) 10K type strain sequencing project: providing services to taxonomists for standard genome sequencing and annotation.</title>
        <authorList>
            <consortium name="The Broad Institute Genomics Platform"/>
            <consortium name="The Broad Institute Genome Sequencing Center for Infectious Disease"/>
            <person name="Wu L."/>
            <person name="Ma J."/>
        </authorList>
    </citation>
    <scope>NUCLEOTIDE SEQUENCE [LARGE SCALE GENOMIC DNA]</scope>
    <source>
        <strain evidence="10">KACC 14249</strain>
    </source>
</reference>
<keyword evidence="10" id="KW-1185">Reference proteome</keyword>
<keyword evidence="3" id="KW-0963">Cytoplasm</keyword>
<dbReference type="InterPro" id="IPR011006">
    <property type="entry name" value="CheY-like_superfamily"/>
</dbReference>
<sequence>MAPVRVLVVDDSVVIRRLVSDALSSDPDIEVVGTASNGRLALTKLSQVAPDLVTLDIEMPEMDGIAALRQLRADGHRLPVIMFSTLTERGASATLDALEAGASDYVTKPSNSGSIAESLEQVRTSLVPKIKALVPLARRGAGAAPGLIRQRPAPTTSVRPPVPTTTPALAVRRPRRGPFQVLAIGCSTGGPEALSTLLAGLPADLRVPVVVVQHMPPVFTRQFAARLDRNLPFDVCEAEGGEKLRPRSVYLAPGDYHLRLRRVGNDVVTTIDQQVPENFCRPAVDVLFRSAAEVFGPDVLATVLTGMGSDGRRGSQDVVAAGGSVLVQDEASSVVWGMPGSVVEVGAAEEVLPLGDLPLALTRRITAGASGGQPSASLGQAR</sequence>
<dbReference type="EC" id="3.5.1.44" evidence="3"/>
<dbReference type="InterPro" id="IPR000673">
    <property type="entry name" value="Sig_transdc_resp-reg_Me-estase"/>
</dbReference>
<evidence type="ECO:0000256" key="6">
    <source>
        <dbReference type="SAM" id="MobiDB-lite"/>
    </source>
</evidence>
<evidence type="ECO:0000256" key="2">
    <source>
        <dbReference type="ARBA" id="ARBA00048267"/>
    </source>
</evidence>
<dbReference type="PROSITE" id="PS50110">
    <property type="entry name" value="RESPONSE_REGULATORY"/>
    <property type="match status" value="1"/>
</dbReference>
<evidence type="ECO:0000259" key="7">
    <source>
        <dbReference type="PROSITE" id="PS50110"/>
    </source>
</evidence>
<feature type="region of interest" description="Disordered" evidence="6">
    <location>
        <begin position="146"/>
        <end position="169"/>
    </location>
</feature>
<dbReference type="Proteomes" id="UP001596189">
    <property type="component" value="Unassembled WGS sequence"/>
</dbReference>
<dbReference type="EMBL" id="JBHSRD010000005">
    <property type="protein sequence ID" value="MFC6008548.1"/>
    <property type="molecule type" value="Genomic_DNA"/>
</dbReference>
<comment type="subcellular location">
    <subcellularLocation>
        <location evidence="3">Cytoplasm</location>
    </subcellularLocation>
</comment>
<proteinExistence type="inferred from homology"/>
<feature type="domain" description="Response regulatory" evidence="7">
    <location>
        <begin position="5"/>
        <end position="123"/>
    </location>
</feature>
<protein>
    <recommendedName>
        <fullName evidence="3">Protein-glutamate methylesterase/protein-glutamine glutaminase</fullName>
        <ecNumber evidence="3">3.1.1.61</ecNumber>
        <ecNumber evidence="3">3.5.1.44</ecNumber>
    </recommendedName>
</protein>
<feature type="active site" evidence="3 4">
    <location>
        <position position="310"/>
    </location>
</feature>
<evidence type="ECO:0000313" key="9">
    <source>
        <dbReference type="EMBL" id="MFC6008548.1"/>
    </source>
</evidence>
<dbReference type="CDD" id="cd17541">
    <property type="entry name" value="REC_CheB-like"/>
    <property type="match status" value="1"/>
</dbReference>
<accession>A0ABW1JIH8</accession>
<evidence type="ECO:0000256" key="1">
    <source>
        <dbReference type="ARBA" id="ARBA00022801"/>
    </source>
</evidence>
<keyword evidence="1 3" id="KW-0378">Hydrolase</keyword>
<comment type="catalytic activity">
    <reaction evidence="2 3">
        <text>[protein]-L-glutamate 5-O-methyl ester + H2O = L-glutamyl-[protein] + methanol + H(+)</text>
        <dbReference type="Rhea" id="RHEA:23236"/>
        <dbReference type="Rhea" id="RHEA-COMP:10208"/>
        <dbReference type="Rhea" id="RHEA-COMP:10311"/>
        <dbReference type="ChEBI" id="CHEBI:15377"/>
        <dbReference type="ChEBI" id="CHEBI:15378"/>
        <dbReference type="ChEBI" id="CHEBI:17790"/>
        <dbReference type="ChEBI" id="CHEBI:29973"/>
        <dbReference type="ChEBI" id="CHEBI:82795"/>
        <dbReference type="EC" id="3.1.1.61"/>
    </reaction>
</comment>
<organism evidence="9 10">
    <name type="scientific">Angustibacter luteus</name>
    <dbReference type="NCBI Taxonomy" id="658456"/>
    <lineage>
        <taxon>Bacteria</taxon>
        <taxon>Bacillati</taxon>
        <taxon>Actinomycetota</taxon>
        <taxon>Actinomycetes</taxon>
        <taxon>Kineosporiales</taxon>
        <taxon>Kineosporiaceae</taxon>
    </lineage>
</organism>
<evidence type="ECO:0000256" key="5">
    <source>
        <dbReference type="PROSITE-ProRule" id="PRU00169"/>
    </source>
</evidence>
<feature type="active site" evidence="3 4">
    <location>
        <position position="214"/>
    </location>
</feature>
<dbReference type="SUPFAM" id="SSF52738">
    <property type="entry name" value="Methylesterase CheB, C-terminal domain"/>
    <property type="match status" value="1"/>
</dbReference>
<feature type="active site" evidence="3 4">
    <location>
        <position position="187"/>
    </location>
</feature>
<dbReference type="GO" id="GO:0008984">
    <property type="term" value="F:protein-glutamate methylesterase activity"/>
    <property type="evidence" value="ECO:0007669"/>
    <property type="project" value="UniProtKB-EC"/>
</dbReference>
<dbReference type="PIRSF" id="PIRSF000876">
    <property type="entry name" value="RR_chemtxs_CheB"/>
    <property type="match status" value="1"/>
</dbReference>
<comment type="caution">
    <text evidence="9">The sequence shown here is derived from an EMBL/GenBank/DDBJ whole genome shotgun (WGS) entry which is preliminary data.</text>
</comment>
<dbReference type="NCBIfam" id="NF001965">
    <property type="entry name" value="PRK00742.1"/>
    <property type="match status" value="1"/>
</dbReference>